<feature type="transmembrane region" description="Helical" evidence="6">
    <location>
        <begin position="62"/>
        <end position="84"/>
    </location>
</feature>
<dbReference type="SUPFAM" id="SSF103481">
    <property type="entry name" value="Multidrug resistance efflux transporter EmrE"/>
    <property type="match status" value="2"/>
</dbReference>
<feature type="transmembrane region" description="Helical" evidence="6">
    <location>
        <begin position="181"/>
        <end position="201"/>
    </location>
</feature>
<comment type="subcellular location">
    <subcellularLocation>
        <location evidence="1">Endomembrane system</location>
        <topology evidence="1">Multi-pass membrane protein</topology>
    </subcellularLocation>
</comment>
<feature type="transmembrane region" description="Helical" evidence="6">
    <location>
        <begin position="91"/>
        <end position="111"/>
    </location>
</feature>
<feature type="transmembrane region" description="Helical" evidence="6">
    <location>
        <begin position="213"/>
        <end position="234"/>
    </location>
</feature>
<dbReference type="EMBL" id="CAJRAY010000019">
    <property type="protein sequence ID" value="CAG5080623.1"/>
    <property type="molecule type" value="Genomic_DNA"/>
</dbReference>
<feature type="transmembrane region" description="Helical" evidence="6">
    <location>
        <begin position="149"/>
        <end position="169"/>
    </location>
</feature>
<evidence type="ECO:0000256" key="6">
    <source>
        <dbReference type="SAM" id="Phobius"/>
    </source>
</evidence>
<evidence type="ECO:0000256" key="1">
    <source>
        <dbReference type="ARBA" id="ARBA00004127"/>
    </source>
</evidence>
<gene>
    <name evidence="8" type="primary">txxe 783</name>
    <name evidence="8" type="ORF">TXXE_04320</name>
</gene>
<evidence type="ECO:0000313" key="8">
    <source>
        <dbReference type="EMBL" id="CAG5080623.1"/>
    </source>
</evidence>
<dbReference type="Proteomes" id="UP000681526">
    <property type="component" value="Unassembled WGS sequence"/>
</dbReference>
<dbReference type="RefSeq" id="WP_213483630.1">
    <property type="nucleotide sequence ID" value="NZ_CAJRAY010000019.1"/>
</dbReference>
<evidence type="ECO:0000256" key="3">
    <source>
        <dbReference type="ARBA" id="ARBA00022692"/>
    </source>
</evidence>
<comment type="similarity">
    <text evidence="2">Belongs to the EamA transporter family.</text>
</comment>
<name>A0ABM8V192_THEXY</name>
<feature type="transmembrane region" description="Helical" evidence="6">
    <location>
        <begin position="117"/>
        <end position="137"/>
    </location>
</feature>
<dbReference type="InterPro" id="IPR037185">
    <property type="entry name" value="EmrE-like"/>
</dbReference>
<evidence type="ECO:0000313" key="9">
    <source>
        <dbReference type="Proteomes" id="UP000681526"/>
    </source>
</evidence>
<comment type="caution">
    <text evidence="8">The sequence shown here is derived from an EMBL/GenBank/DDBJ whole genome shotgun (WGS) entry which is preliminary data.</text>
</comment>
<evidence type="ECO:0000256" key="4">
    <source>
        <dbReference type="ARBA" id="ARBA00022989"/>
    </source>
</evidence>
<sequence>MGAVWGLMAAFAFGTADYAAARSSRKIGVYSTLLCMQIVGFVLLSVMLLVTGEWRGIFSVRGIAAASLWMFVDLLGIVALYRGLHVGKASVVAPIASSFTVVTVILALLSGETVDGTALLGIGLTAVGVICATIARPAAGSRSDASSRLAAGALWAILASLLLGAAFFGLRTPVEDIGGWATVWIGRLQASILLPAWLWLGKRRPEWPKERRGWLLVLAVGVLDALALTSYNIGLTHERTAIVITAASLFAVVTLLWGVCLGKERLMRSQWFGVLLTFAGIGMVTL</sequence>
<feature type="domain" description="EamA" evidence="7">
    <location>
        <begin position="151"/>
        <end position="285"/>
    </location>
</feature>
<reference evidence="8 9" key="1">
    <citation type="submission" date="2021-04" db="EMBL/GenBank/DDBJ databases">
        <authorList>
            <person name="Rakotoarivonina H."/>
        </authorList>
    </citation>
    <scope>NUCLEOTIDE SEQUENCE [LARGE SCALE GENOMIC DNA]</scope>
    <source>
        <strain evidence="8 9">XE</strain>
    </source>
</reference>
<evidence type="ECO:0000256" key="2">
    <source>
        <dbReference type="ARBA" id="ARBA00007362"/>
    </source>
</evidence>
<keyword evidence="3 6" id="KW-0812">Transmembrane</keyword>
<feature type="transmembrane region" description="Helical" evidence="6">
    <location>
        <begin position="27"/>
        <end position="50"/>
    </location>
</feature>
<dbReference type="InterPro" id="IPR050638">
    <property type="entry name" value="AA-Vitamin_Transporters"/>
</dbReference>
<dbReference type="PANTHER" id="PTHR32322:SF2">
    <property type="entry name" value="EAMA DOMAIN-CONTAINING PROTEIN"/>
    <property type="match status" value="1"/>
</dbReference>
<evidence type="ECO:0000256" key="5">
    <source>
        <dbReference type="ARBA" id="ARBA00023136"/>
    </source>
</evidence>
<keyword evidence="9" id="KW-1185">Reference proteome</keyword>
<proteinExistence type="inferred from homology"/>
<dbReference type="PANTHER" id="PTHR32322">
    <property type="entry name" value="INNER MEMBRANE TRANSPORTER"/>
    <property type="match status" value="1"/>
</dbReference>
<keyword evidence="4 6" id="KW-1133">Transmembrane helix</keyword>
<organism evidence="8 9">
    <name type="scientific">Thermobacillus xylanilyticus</name>
    <dbReference type="NCBI Taxonomy" id="76633"/>
    <lineage>
        <taxon>Bacteria</taxon>
        <taxon>Bacillati</taxon>
        <taxon>Bacillota</taxon>
        <taxon>Bacilli</taxon>
        <taxon>Bacillales</taxon>
        <taxon>Paenibacillaceae</taxon>
        <taxon>Thermobacillus</taxon>
    </lineage>
</organism>
<keyword evidence="5 6" id="KW-0472">Membrane</keyword>
<feature type="domain" description="EamA" evidence="7">
    <location>
        <begin position="2"/>
        <end position="132"/>
    </location>
</feature>
<feature type="transmembrane region" description="Helical" evidence="6">
    <location>
        <begin position="240"/>
        <end position="261"/>
    </location>
</feature>
<dbReference type="Pfam" id="PF00892">
    <property type="entry name" value="EamA"/>
    <property type="match status" value="2"/>
</dbReference>
<accession>A0ABM8V192</accession>
<dbReference type="InterPro" id="IPR000620">
    <property type="entry name" value="EamA_dom"/>
</dbReference>
<protein>
    <recommendedName>
        <fullName evidence="7">EamA domain-containing protein</fullName>
    </recommendedName>
</protein>
<evidence type="ECO:0000259" key="7">
    <source>
        <dbReference type="Pfam" id="PF00892"/>
    </source>
</evidence>